<accession>A0ABT0F1F3</accession>
<keyword evidence="2" id="KW-1185">Reference proteome</keyword>
<gene>
    <name evidence="1" type="ORF">L9059_16170</name>
</gene>
<organism evidence="1 2">
    <name type="scientific">Pseudomonas violetae</name>
    <dbReference type="NCBI Taxonomy" id="2915813"/>
    <lineage>
        <taxon>Bacteria</taxon>
        <taxon>Pseudomonadati</taxon>
        <taxon>Pseudomonadota</taxon>
        <taxon>Gammaproteobacteria</taxon>
        <taxon>Pseudomonadales</taxon>
        <taxon>Pseudomonadaceae</taxon>
        <taxon>Pseudomonas</taxon>
    </lineage>
</organism>
<comment type="caution">
    <text evidence="1">The sequence shown here is derived from an EMBL/GenBank/DDBJ whole genome shotgun (WGS) entry which is preliminary data.</text>
</comment>
<name>A0ABT0F1F3_9PSED</name>
<reference evidence="1 2" key="1">
    <citation type="submission" date="2022-02" db="EMBL/GenBank/DDBJ databases">
        <title>Comparative genomics of the first Antarctic Pseudomonas spp. capable of biotransforming 2,4,6-Trinitrotoluene.</title>
        <authorList>
            <person name="Cabrera M.A."/>
            <person name="Marquez S.L."/>
            <person name="Perez-Donoso J.M."/>
        </authorList>
    </citation>
    <scope>NUCLEOTIDE SEQUENCE [LARGE SCALE GENOMIC DNA]</scope>
    <source>
        <strain evidence="1 2">TNT19</strain>
    </source>
</reference>
<proteinExistence type="predicted"/>
<dbReference type="EMBL" id="JAKNRW010000012">
    <property type="protein sequence ID" value="MCK1791699.1"/>
    <property type="molecule type" value="Genomic_DNA"/>
</dbReference>
<protein>
    <submittedName>
        <fullName evidence="1">Uncharacterized protein</fullName>
    </submittedName>
</protein>
<sequence length="136" mass="15962">MEQSPYVKYRDILLNEKYGTAYRLGDLVLGLYEPGRFRLRRDDCWGGFDVRHRQIYQELADWYHEHGNEHSFVTVCEALISRGERQAEELHVELTRLRATKPSDYPSVDDRTNEDSYKAALKSCEHFLSVARSDGF</sequence>
<evidence type="ECO:0000313" key="2">
    <source>
        <dbReference type="Proteomes" id="UP001299876"/>
    </source>
</evidence>
<evidence type="ECO:0000313" key="1">
    <source>
        <dbReference type="EMBL" id="MCK1791699.1"/>
    </source>
</evidence>
<dbReference type="Proteomes" id="UP001299876">
    <property type="component" value="Unassembled WGS sequence"/>
</dbReference>
<dbReference type="RefSeq" id="WP_247291997.1">
    <property type="nucleotide sequence ID" value="NZ_JAKNRW010000012.1"/>
</dbReference>